<evidence type="ECO:0000256" key="4">
    <source>
        <dbReference type="ARBA" id="ARBA00023015"/>
    </source>
</evidence>
<keyword evidence="3" id="KW-0862">Zinc</keyword>
<evidence type="ECO:0000256" key="8">
    <source>
        <dbReference type="SAM" id="MobiDB-lite"/>
    </source>
</evidence>
<evidence type="ECO:0000313" key="10">
    <source>
        <dbReference type="EMBL" id="KAK5108859.1"/>
    </source>
</evidence>
<dbReference type="Pfam" id="PF00172">
    <property type="entry name" value="Zn_clus"/>
    <property type="match status" value="1"/>
</dbReference>
<dbReference type="GO" id="GO:0003677">
    <property type="term" value="F:DNA binding"/>
    <property type="evidence" value="ECO:0007669"/>
    <property type="project" value="UniProtKB-KW"/>
</dbReference>
<dbReference type="AlphaFoldDB" id="A0AAN7TE85"/>
<feature type="region of interest" description="Disordered" evidence="8">
    <location>
        <begin position="90"/>
        <end position="142"/>
    </location>
</feature>
<evidence type="ECO:0000256" key="7">
    <source>
        <dbReference type="ARBA" id="ARBA00023242"/>
    </source>
</evidence>
<keyword evidence="5" id="KW-0238">DNA-binding</keyword>
<feature type="region of interest" description="Disordered" evidence="8">
    <location>
        <begin position="882"/>
        <end position="903"/>
    </location>
</feature>
<dbReference type="InterPro" id="IPR051615">
    <property type="entry name" value="Transcr_Regulatory_Elem"/>
</dbReference>
<dbReference type="InterPro" id="IPR007219">
    <property type="entry name" value="XnlR_reg_dom"/>
</dbReference>
<keyword evidence="7" id="KW-0539">Nucleus</keyword>
<feature type="compositionally biased region" description="Polar residues" evidence="8">
    <location>
        <begin position="90"/>
        <end position="108"/>
    </location>
</feature>
<evidence type="ECO:0000256" key="5">
    <source>
        <dbReference type="ARBA" id="ARBA00023125"/>
    </source>
</evidence>
<dbReference type="SMART" id="SM00066">
    <property type="entry name" value="GAL4"/>
    <property type="match status" value="1"/>
</dbReference>
<dbReference type="PANTHER" id="PTHR31313">
    <property type="entry name" value="TY1 ENHANCER ACTIVATOR"/>
    <property type="match status" value="1"/>
</dbReference>
<dbReference type="Gene3D" id="4.10.240.10">
    <property type="entry name" value="Zn(2)-C6 fungal-type DNA-binding domain"/>
    <property type="match status" value="1"/>
</dbReference>
<accession>A0AAN7TE85</accession>
<dbReference type="Proteomes" id="UP001310890">
    <property type="component" value="Unassembled WGS sequence"/>
</dbReference>
<dbReference type="EMBL" id="JAVRRL010000076">
    <property type="protein sequence ID" value="KAK5108859.1"/>
    <property type="molecule type" value="Genomic_DNA"/>
</dbReference>
<feature type="compositionally biased region" description="Polar residues" evidence="8">
    <location>
        <begin position="696"/>
        <end position="723"/>
    </location>
</feature>
<dbReference type="SUPFAM" id="SSF57701">
    <property type="entry name" value="Zn2/Cys6 DNA-binding domain"/>
    <property type="match status" value="1"/>
</dbReference>
<keyword evidence="4" id="KW-0805">Transcription regulation</keyword>
<name>A0AAN7TE85_9PEZI</name>
<dbReference type="PROSITE" id="PS00463">
    <property type="entry name" value="ZN2_CY6_FUNGAL_1"/>
    <property type="match status" value="1"/>
</dbReference>
<feature type="compositionally biased region" description="Pro residues" evidence="8">
    <location>
        <begin position="127"/>
        <end position="137"/>
    </location>
</feature>
<dbReference type="InterPro" id="IPR036864">
    <property type="entry name" value="Zn2-C6_fun-type_DNA-bd_sf"/>
</dbReference>
<evidence type="ECO:0000256" key="2">
    <source>
        <dbReference type="ARBA" id="ARBA00022723"/>
    </source>
</evidence>
<feature type="domain" description="Zn(2)-C6 fungal-type" evidence="9">
    <location>
        <begin position="35"/>
        <end position="67"/>
    </location>
</feature>
<evidence type="ECO:0000256" key="6">
    <source>
        <dbReference type="ARBA" id="ARBA00023163"/>
    </source>
</evidence>
<reference evidence="10" key="1">
    <citation type="submission" date="2023-08" db="EMBL/GenBank/DDBJ databases">
        <title>Black Yeasts Isolated from many extreme environments.</title>
        <authorList>
            <person name="Coleine C."/>
            <person name="Stajich J.E."/>
            <person name="Selbmann L."/>
        </authorList>
    </citation>
    <scope>NUCLEOTIDE SEQUENCE</scope>
    <source>
        <strain evidence="10">CCFEE 5401</strain>
    </source>
</reference>
<evidence type="ECO:0000256" key="1">
    <source>
        <dbReference type="ARBA" id="ARBA00004123"/>
    </source>
</evidence>
<dbReference type="InterPro" id="IPR001138">
    <property type="entry name" value="Zn2Cys6_DnaBD"/>
</dbReference>
<comment type="caution">
    <text evidence="10">The sequence shown here is derived from an EMBL/GenBank/DDBJ whole genome shotgun (WGS) entry which is preliminary data.</text>
</comment>
<keyword evidence="2" id="KW-0479">Metal-binding</keyword>
<gene>
    <name evidence="10" type="ORF">LTR62_007749</name>
</gene>
<feature type="region of interest" description="Disordered" evidence="8">
    <location>
        <begin position="672"/>
        <end position="739"/>
    </location>
</feature>
<dbReference type="CDD" id="cd00067">
    <property type="entry name" value="GAL4"/>
    <property type="match status" value="1"/>
</dbReference>
<sequence>MMNTNTSAPTGPAHTKQYVFVDEYNRHKRLKVMRACDGCRKRKIKCDGALQNGPWPCGACVRLKLQCAPPSLDPDEEQDGLNVQTAESLDSTSFTSGHDTAAGVQSPSAFGPQSGGRPSWTSHPIAPAVPIPGPSQPPSDITVQYYGRSTPQPESLYSGEYFASLDGNTSQFRPSIGLYRTGTEASGSSHGDEDPGEVDANVRSLSTHMGDLSIDVTTAAPYIINENRSLPDMPVVEDLDSILPVSVRTDATIRIPPEMMPCEERAIELFDYYFDYIHPYTPVLDRPVFYRQWRTERHAISPLILEGIFACVARYLDQPIELRRWLALASRHEEAFKDVPRLSSVQALILLTKAREFVPIRGYYYRSWMTVKYMTAMAFDLGLHEHLDQHRSGKQCPFESTDCTIRTRVWQSLFLLEAVIGAPQGRTDYAVDLETVEMEVPAATAATIMDSFEYSTSRRFTYMTQTFHLIKITNNLWRKNRRAKQDWALDSAFVQHNQYLQSWHRQLPDDMQLHYPEDGTPPWLNRDHFVAYMHIYFHLVVVMHHRPQLQALLERRDQGFRAQLEICLDSAIQMCRVQEALFRDFGLHGLTFMLRGVGFTIYCVLTCAMLHLAAVTSPDPELNGKARIYFTRHMRVLEHCITTATPEIRAQINNLREAFSADTSQPFELKSSLGVRSPSVDSHPTPPKNGPAPHQASLSQSMGWQHLQDGSSSKMISPVSEYSQPYGGSHGHTFHNQPMNAYSSANYQMAPQASYPTNPIEQVTSAPQTGYGLERVISNEQQLIWDPSGIFHQWNSAFGGQPRPQQSPPATHAPVSTMNMTSMPGLQHNQLPTSAPAMYSSQQQLPPNNVGGPLPENTLPTMPTVTPVMWQDAFTTAFVSGQGNKRYRPGDAAVYDPYAKRRG</sequence>
<dbReference type="GO" id="GO:0006351">
    <property type="term" value="P:DNA-templated transcription"/>
    <property type="evidence" value="ECO:0007669"/>
    <property type="project" value="InterPro"/>
</dbReference>
<dbReference type="GO" id="GO:0000981">
    <property type="term" value="F:DNA-binding transcription factor activity, RNA polymerase II-specific"/>
    <property type="evidence" value="ECO:0007669"/>
    <property type="project" value="InterPro"/>
</dbReference>
<dbReference type="GO" id="GO:0008270">
    <property type="term" value="F:zinc ion binding"/>
    <property type="evidence" value="ECO:0007669"/>
    <property type="project" value="InterPro"/>
</dbReference>
<dbReference type="PROSITE" id="PS50048">
    <property type="entry name" value="ZN2_CY6_FUNGAL_2"/>
    <property type="match status" value="1"/>
</dbReference>
<evidence type="ECO:0000256" key="3">
    <source>
        <dbReference type="ARBA" id="ARBA00022833"/>
    </source>
</evidence>
<dbReference type="CDD" id="cd12148">
    <property type="entry name" value="fungal_TF_MHR"/>
    <property type="match status" value="1"/>
</dbReference>
<proteinExistence type="predicted"/>
<organism evidence="10 11">
    <name type="scientific">Meristemomyces frigidus</name>
    <dbReference type="NCBI Taxonomy" id="1508187"/>
    <lineage>
        <taxon>Eukaryota</taxon>
        <taxon>Fungi</taxon>
        <taxon>Dikarya</taxon>
        <taxon>Ascomycota</taxon>
        <taxon>Pezizomycotina</taxon>
        <taxon>Dothideomycetes</taxon>
        <taxon>Dothideomycetidae</taxon>
        <taxon>Mycosphaerellales</taxon>
        <taxon>Teratosphaeriaceae</taxon>
        <taxon>Meristemomyces</taxon>
    </lineage>
</organism>
<dbReference type="Pfam" id="PF04082">
    <property type="entry name" value="Fungal_trans"/>
    <property type="match status" value="1"/>
</dbReference>
<dbReference type="GO" id="GO:0005634">
    <property type="term" value="C:nucleus"/>
    <property type="evidence" value="ECO:0007669"/>
    <property type="project" value="UniProtKB-SubCell"/>
</dbReference>
<evidence type="ECO:0000313" key="11">
    <source>
        <dbReference type="Proteomes" id="UP001310890"/>
    </source>
</evidence>
<protein>
    <recommendedName>
        <fullName evidence="9">Zn(2)-C6 fungal-type domain-containing protein</fullName>
    </recommendedName>
</protein>
<evidence type="ECO:0000259" key="9">
    <source>
        <dbReference type="PROSITE" id="PS50048"/>
    </source>
</evidence>
<comment type="subcellular location">
    <subcellularLocation>
        <location evidence="1">Nucleus</location>
    </subcellularLocation>
</comment>
<keyword evidence="6" id="KW-0804">Transcription</keyword>
<dbReference type="PANTHER" id="PTHR31313:SF79">
    <property type="entry name" value="C6 FINGER DOMAIN-CONTAINING PROTEIN"/>
    <property type="match status" value="1"/>
</dbReference>